<dbReference type="Pfam" id="PF01266">
    <property type="entry name" value="DAO"/>
    <property type="match status" value="1"/>
</dbReference>
<feature type="domain" description="FAD dependent oxidoreductase" evidence="2">
    <location>
        <begin position="35"/>
        <end position="388"/>
    </location>
</feature>
<name>A0A853ZX05_9PSED</name>
<evidence type="ECO:0000313" key="3">
    <source>
        <dbReference type="EMBL" id="OKA21994.1"/>
    </source>
</evidence>
<evidence type="ECO:0000256" key="1">
    <source>
        <dbReference type="ARBA" id="ARBA00023002"/>
    </source>
</evidence>
<protein>
    <submittedName>
        <fullName evidence="3">FAD-dependent oxidoreductase</fullName>
    </submittedName>
</protein>
<dbReference type="SUPFAM" id="SSF51905">
    <property type="entry name" value="FAD/NAD(P)-binding domain"/>
    <property type="match status" value="1"/>
</dbReference>
<dbReference type="PANTHER" id="PTHR13847">
    <property type="entry name" value="SARCOSINE DEHYDROGENASE-RELATED"/>
    <property type="match status" value="1"/>
</dbReference>
<dbReference type="AlphaFoldDB" id="A0A853ZX05"/>
<organism evidence="3 4">
    <name type="scientific">Pseudomonas versuta</name>
    <dbReference type="NCBI Taxonomy" id="1788301"/>
    <lineage>
        <taxon>Bacteria</taxon>
        <taxon>Pseudomonadati</taxon>
        <taxon>Pseudomonadota</taxon>
        <taxon>Gammaproteobacteria</taxon>
        <taxon>Pseudomonadales</taxon>
        <taxon>Pseudomonadaceae</taxon>
        <taxon>Pseudomonas</taxon>
    </lineage>
</organism>
<dbReference type="GO" id="GO:0005737">
    <property type="term" value="C:cytoplasm"/>
    <property type="evidence" value="ECO:0007669"/>
    <property type="project" value="TreeGrafter"/>
</dbReference>
<proteinExistence type="predicted"/>
<dbReference type="GO" id="GO:0016491">
    <property type="term" value="F:oxidoreductase activity"/>
    <property type="evidence" value="ECO:0007669"/>
    <property type="project" value="UniProtKB-KW"/>
</dbReference>
<dbReference type="InterPro" id="IPR036188">
    <property type="entry name" value="FAD/NAD-bd_sf"/>
</dbReference>
<keyword evidence="1" id="KW-0560">Oxidoreductase</keyword>
<dbReference type="RefSeq" id="WP_073509930.1">
    <property type="nucleotide sequence ID" value="NZ_MPJD01000021.1"/>
</dbReference>
<dbReference type="Gene3D" id="3.30.9.10">
    <property type="entry name" value="D-Amino Acid Oxidase, subunit A, domain 2"/>
    <property type="match status" value="1"/>
</dbReference>
<evidence type="ECO:0000313" key="4">
    <source>
        <dbReference type="Proteomes" id="UP000185990"/>
    </source>
</evidence>
<dbReference type="Gene3D" id="3.50.50.60">
    <property type="entry name" value="FAD/NAD(P)-binding domain"/>
    <property type="match status" value="1"/>
</dbReference>
<dbReference type="Proteomes" id="UP000185990">
    <property type="component" value="Unassembled WGS sequence"/>
</dbReference>
<gene>
    <name evidence="3" type="ORF">BOH74_15080</name>
</gene>
<comment type="caution">
    <text evidence="3">The sequence shown here is derived from an EMBL/GenBank/DDBJ whole genome shotgun (WGS) entry which is preliminary data.</text>
</comment>
<reference evidence="3 4" key="1">
    <citation type="submission" date="2016-11" db="EMBL/GenBank/DDBJ databases">
        <title>Draft genome of Pseudomonas versuta A4R1.12.</title>
        <authorList>
            <person name="See-Too W.-S."/>
        </authorList>
    </citation>
    <scope>NUCLEOTIDE SEQUENCE [LARGE SCALE GENOMIC DNA]</scope>
    <source>
        <strain evidence="3 4">A4R1.12</strain>
    </source>
</reference>
<dbReference type="PANTHER" id="PTHR13847:SF281">
    <property type="entry name" value="FAD DEPENDENT OXIDOREDUCTASE DOMAIN-CONTAINING PROTEIN"/>
    <property type="match status" value="1"/>
</dbReference>
<dbReference type="InterPro" id="IPR006076">
    <property type="entry name" value="FAD-dep_OxRdtase"/>
</dbReference>
<evidence type="ECO:0000259" key="2">
    <source>
        <dbReference type="Pfam" id="PF01266"/>
    </source>
</evidence>
<dbReference type="EMBL" id="MPJD01000021">
    <property type="protein sequence ID" value="OKA21994.1"/>
    <property type="molecule type" value="Genomic_DNA"/>
</dbReference>
<accession>A0A853ZX05</accession>
<sequence>MSAPDQRSQHTASYYAASSLPQPDHPVLQGEHVADVCVVGGGFSGLNTALELVERGMSVIVLEAHKIGWGASGRNGGQLIRGVGHGLEQFEGIIGKDGVRQMKLMGLEAVEIVRQRVERYNIACDLTWGYCDLANKPRDLEGFAEEAEELRGLGYRHETRLLQANEVRSVVGSDRYVGGLVDMGSGHLHPLNLALGEAAAAAQLGVKLFENSAVSRIDYGPEVRVHTAQGSVRAKSLVLGCNAYLKDLNPQLSGKVLPAGSYIIATEPLSEAQAHALLPQNMAVCDQRVALDYYRLSADRRLLFGGACHYSGRDPQDIGAYMRPKMLDVFPHLADVKIDYQWGGMIGIGANRLPQIGRLPDQPNVYFAQAYSGHGVNATHLAGKLLAEAISGQQSHGFDLFAKVPHITFPGGKYLRSPLLALGMLWHRLKELG</sequence>